<evidence type="ECO:0000313" key="1">
    <source>
        <dbReference type="EMBL" id="MBP1876313.1"/>
    </source>
</evidence>
<gene>
    <name evidence="1" type="ORF">J2Z19_006063</name>
</gene>
<evidence type="ECO:0000313" key="2">
    <source>
        <dbReference type="Proteomes" id="UP000823773"/>
    </source>
</evidence>
<name>A0ACC5T5B3_ENSAD</name>
<reference evidence="1" key="1">
    <citation type="submission" date="2021-03" db="EMBL/GenBank/DDBJ databases">
        <title>Genomic Encyclopedia of Type Strains, Phase IV (KMG-IV): sequencing the most valuable type-strain genomes for metagenomic binning, comparative biology and taxonomic classification.</title>
        <authorList>
            <person name="Goeker M."/>
        </authorList>
    </citation>
    <scope>NUCLEOTIDE SEQUENCE</scope>
    <source>
        <strain evidence="1">DSM 18131</strain>
    </source>
</reference>
<proteinExistence type="predicted"/>
<dbReference type="EMBL" id="JAGGJR010000016">
    <property type="protein sequence ID" value="MBP1876313.1"/>
    <property type="molecule type" value="Genomic_DNA"/>
</dbReference>
<comment type="caution">
    <text evidence="1">The sequence shown here is derived from an EMBL/GenBank/DDBJ whole genome shotgun (WGS) entry which is preliminary data.</text>
</comment>
<keyword evidence="1" id="KW-0238">DNA-binding</keyword>
<organism evidence="1 2">
    <name type="scientific">Ensifer adhaerens</name>
    <name type="common">Sinorhizobium morelense</name>
    <dbReference type="NCBI Taxonomy" id="106592"/>
    <lineage>
        <taxon>Bacteria</taxon>
        <taxon>Pseudomonadati</taxon>
        <taxon>Pseudomonadota</taxon>
        <taxon>Alphaproteobacteria</taxon>
        <taxon>Hyphomicrobiales</taxon>
        <taxon>Rhizobiaceae</taxon>
        <taxon>Sinorhizobium/Ensifer group</taxon>
        <taxon>Ensifer</taxon>
    </lineage>
</organism>
<keyword evidence="2" id="KW-1185">Reference proteome</keyword>
<dbReference type="Proteomes" id="UP000823773">
    <property type="component" value="Unassembled WGS sequence"/>
</dbReference>
<accession>A0ACC5T5B3</accession>
<sequence>MKNITFRQLKSILAIEKHAKIVGAAKVLGLTAPAVTLQLKQIEAEAGVSLFDRMAHGMFPTEAGHAVLSAARDIEQRLAQLEEELDAFKGVKRGRIAVGAVSTVKYFAQPMLAAFAALYPNIDLELFIERRAETVERLRNRTIDVALLGRPPREFSVRAAIFGEHSLIAVCARHHPLVGRHSISKSEIAREHFYLRSPDSGTRVFFDRFMSDIPGRAEGPNTEMESIEDIKRAILSDNGIAFLAAHSVAAEVQAGKLAILDVVGLPIRRQWFAVSRTDRAMTPLISAFENFLVTEGKKFLPDFIGPDDASA</sequence>
<protein>
    <submittedName>
        <fullName evidence="1">DNA-binding transcriptional LysR family regulator</fullName>
    </submittedName>
</protein>